<comment type="caution">
    <text evidence="1">The sequence shown here is derived from an EMBL/GenBank/DDBJ whole genome shotgun (WGS) entry which is preliminary data.</text>
</comment>
<gene>
    <name evidence="1" type="ORF">H9728_02550</name>
</gene>
<dbReference type="Proteomes" id="UP000824135">
    <property type="component" value="Unassembled WGS sequence"/>
</dbReference>
<protein>
    <submittedName>
        <fullName evidence="1">Uncharacterized protein</fullName>
    </submittedName>
</protein>
<reference evidence="1" key="2">
    <citation type="submission" date="2021-04" db="EMBL/GenBank/DDBJ databases">
        <authorList>
            <person name="Gilroy R."/>
        </authorList>
    </citation>
    <scope>NUCLEOTIDE SEQUENCE</scope>
    <source>
        <strain evidence="1">CHK199-9574</strain>
    </source>
</reference>
<accession>A0A9D1Z6Q4</accession>
<evidence type="ECO:0000313" key="2">
    <source>
        <dbReference type="Proteomes" id="UP000824135"/>
    </source>
</evidence>
<evidence type="ECO:0000313" key="1">
    <source>
        <dbReference type="EMBL" id="HIY77901.1"/>
    </source>
</evidence>
<name>A0A9D1Z6Q4_9FIRM</name>
<proteinExistence type="predicted"/>
<organism evidence="1 2">
    <name type="scientific">Candidatus Borkfalkia excrementavium</name>
    <dbReference type="NCBI Taxonomy" id="2838505"/>
    <lineage>
        <taxon>Bacteria</taxon>
        <taxon>Bacillati</taxon>
        <taxon>Bacillota</taxon>
        <taxon>Clostridia</taxon>
        <taxon>Christensenellales</taxon>
        <taxon>Christensenellaceae</taxon>
        <taxon>Candidatus Borkfalkia</taxon>
    </lineage>
</organism>
<sequence length="102" mass="11530">MKITKTAAQGRATDKSEFSFSDKRVQGATIGKKEGETYVISPKRYKLYCEGKMRILIVKGKGFVKWKRGEIAFEENDALFAEEAGEFELNGDCEFVYEISAD</sequence>
<reference evidence="1" key="1">
    <citation type="journal article" date="2021" name="PeerJ">
        <title>Extensive microbial diversity within the chicken gut microbiome revealed by metagenomics and culture.</title>
        <authorList>
            <person name="Gilroy R."/>
            <person name="Ravi A."/>
            <person name="Getino M."/>
            <person name="Pursley I."/>
            <person name="Horton D.L."/>
            <person name="Alikhan N.F."/>
            <person name="Baker D."/>
            <person name="Gharbi K."/>
            <person name="Hall N."/>
            <person name="Watson M."/>
            <person name="Adriaenssens E.M."/>
            <person name="Foster-Nyarko E."/>
            <person name="Jarju S."/>
            <person name="Secka A."/>
            <person name="Antonio M."/>
            <person name="Oren A."/>
            <person name="Chaudhuri R.R."/>
            <person name="La Ragione R."/>
            <person name="Hildebrand F."/>
            <person name="Pallen M.J."/>
        </authorList>
    </citation>
    <scope>NUCLEOTIDE SEQUENCE</scope>
    <source>
        <strain evidence="1">CHK199-9574</strain>
    </source>
</reference>
<dbReference type="EMBL" id="DXCO01000020">
    <property type="protein sequence ID" value="HIY77901.1"/>
    <property type="molecule type" value="Genomic_DNA"/>
</dbReference>
<dbReference type="AlphaFoldDB" id="A0A9D1Z6Q4"/>